<dbReference type="Pfam" id="PF13439">
    <property type="entry name" value="Glyco_transf_4"/>
    <property type="match status" value="1"/>
</dbReference>
<dbReference type="PANTHER" id="PTHR12526">
    <property type="entry name" value="GLYCOSYLTRANSFERASE"/>
    <property type="match status" value="1"/>
</dbReference>
<evidence type="ECO:0000313" key="3">
    <source>
        <dbReference type="EMBL" id="KKO05042.1"/>
    </source>
</evidence>
<evidence type="ECO:0000259" key="1">
    <source>
        <dbReference type="Pfam" id="PF00534"/>
    </source>
</evidence>
<reference evidence="3" key="1">
    <citation type="journal article" date="2015" name="Nature">
        <title>Complex archaea that bridge the gap between prokaryotes and eukaryotes.</title>
        <authorList>
            <person name="Spang A."/>
            <person name="Saw J.H."/>
            <person name="Jorgensen S.L."/>
            <person name="Zaremba-Niedzwiedzka K."/>
            <person name="Martijn J."/>
            <person name="Lind A.E."/>
            <person name="van Eijk R."/>
            <person name="Schleper C."/>
            <person name="Guy L."/>
            <person name="Ettema T.J."/>
        </authorList>
    </citation>
    <scope>NUCLEOTIDE SEQUENCE</scope>
</reference>
<gene>
    <name evidence="3" type="ORF">LCGC14_0078620</name>
</gene>
<sequence>MKIRVVFLLPSLGGGGSERVFMNLCKYFDKDKFKVVLCLLKKEGEFLSQIENDPTIEIHDLGVSRVRYSIYPIIKYLRKEQPEIVLSTLGHLNALLSAVSFMIPKNVKIIGRESNIVSMSNHNKITLLLYKLFYKNFDKIIVQSNDMEVDLRNLVHNFRKGQIVKINNPVDLEHIQALMQTSDELLPVNKINLISIGSLTHQKGYDILLKSFAKFKDKNKYHISIIGKGKLKDDLIDLIKELNIEEHVSLLGFRGNPYKYIAKATIFISSSRFEGFPNVVLESLICDVPVIANAYKGGINEIIDKPLYGNIINLEDSEVFERTCKEVSSRDLSQKLISKEINERYGISSIVNKYQDLILNM</sequence>
<feature type="domain" description="Glycosyl transferase family 1" evidence="1">
    <location>
        <begin position="185"/>
        <end position="331"/>
    </location>
</feature>
<comment type="caution">
    <text evidence="3">The sequence shown here is derived from an EMBL/GenBank/DDBJ whole genome shotgun (WGS) entry which is preliminary data.</text>
</comment>
<dbReference type="Gene3D" id="3.40.50.2000">
    <property type="entry name" value="Glycogen Phosphorylase B"/>
    <property type="match status" value="2"/>
</dbReference>
<dbReference type="SUPFAM" id="SSF53756">
    <property type="entry name" value="UDP-Glycosyltransferase/glycogen phosphorylase"/>
    <property type="match status" value="1"/>
</dbReference>
<protein>
    <recommendedName>
        <fullName evidence="4">Glycosyl transferase family 1 domain-containing protein</fullName>
    </recommendedName>
</protein>
<dbReference type="PANTHER" id="PTHR12526:SF630">
    <property type="entry name" value="GLYCOSYLTRANSFERASE"/>
    <property type="match status" value="1"/>
</dbReference>
<dbReference type="InterPro" id="IPR028098">
    <property type="entry name" value="Glyco_trans_4-like_N"/>
</dbReference>
<dbReference type="CDD" id="cd03811">
    <property type="entry name" value="GT4_GT28_WabH-like"/>
    <property type="match status" value="1"/>
</dbReference>
<dbReference type="EMBL" id="LAZR01000020">
    <property type="protein sequence ID" value="KKO05042.1"/>
    <property type="molecule type" value="Genomic_DNA"/>
</dbReference>
<evidence type="ECO:0008006" key="4">
    <source>
        <dbReference type="Google" id="ProtNLM"/>
    </source>
</evidence>
<feature type="domain" description="Glycosyltransferase subfamily 4-like N-terminal" evidence="2">
    <location>
        <begin position="15"/>
        <end position="173"/>
    </location>
</feature>
<organism evidence="3">
    <name type="scientific">marine sediment metagenome</name>
    <dbReference type="NCBI Taxonomy" id="412755"/>
    <lineage>
        <taxon>unclassified sequences</taxon>
        <taxon>metagenomes</taxon>
        <taxon>ecological metagenomes</taxon>
    </lineage>
</organism>
<dbReference type="Pfam" id="PF00534">
    <property type="entry name" value="Glycos_transf_1"/>
    <property type="match status" value="1"/>
</dbReference>
<dbReference type="InterPro" id="IPR001296">
    <property type="entry name" value="Glyco_trans_1"/>
</dbReference>
<dbReference type="GO" id="GO:0016757">
    <property type="term" value="F:glycosyltransferase activity"/>
    <property type="evidence" value="ECO:0007669"/>
    <property type="project" value="InterPro"/>
</dbReference>
<dbReference type="AlphaFoldDB" id="A0A0F9XZX0"/>
<proteinExistence type="predicted"/>
<name>A0A0F9XZX0_9ZZZZ</name>
<accession>A0A0F9XZX0</accession>
<evidence type="ECO:0000259" key="2">
    <source>
        <dbReference type="Pfam" id="PF13439"/>
    </source>
</evidence>